<dbReference type="OrthoDB" id="1430047at2"/>
<sequence length="309" mass="34646">MDAFRQLNPSIGFKITTILGLFFCCLSCEDVVDVDLPPTDTKLIINGIVRVDTTQEFLPIKIKVTETTDFFSEPTIAQLESAVILVGERDPDDPFSMSFGTSILKEFEPGTGIYEPDTVGLVDERIRTEFLNPNTVFFLVIEHKGKRYAAETNYSPAVPIDDLQQGDETLFDDNDTELQITITDIPEEKNHYVFDFGGGEFLALDDEFIDGQEFGFSYFLERDLMVGEELEVSILGADQQFFNYIDLLVEQTENTGGVFETPSATVRGNVFDVTGLDNINIFDNVERPNSFALGYFAVVQEFTSTVVIE</sequence>
<proteinExistence type="predicted"/>
<protein>
    <submittedName>
        <fullName evidence="1">DUF4249 family protein</fullName>
    </submittedName>
</protein>
<reference evidence="1 2" key="1">
    <citation type="submission" date="2018-08" db="EMBL/GenBank/DDBJ databases">
        <title>Muricauda nanhaiensis sp. nov., isolated from seawater of the South China Sea.</title>
        <authorList>
            <person name="Dang Y."/>
        </authorList>
    </citation>
    <scope>NUCLEOTIDE SEQUENCE [LARGE SCALE GENOMIC DNA]</scope>
    <source>
        <strain evidence="1 2">SM1704</strain>
    </source>
</reference>
<dbReference type="AlphaFoldDB" id="A0A371JU02"/>
<name>A0A371JU02_9FLAO</name>
<dbReference type="EMBL" id="QTJX01000001">
    <property type="protein sequence ID" value="RDY61290.1"/>
    <property type="molecule type" value="Genomic_DNA"/>
</dbReference>
<accession>A0A371JU02</accession>
<dbReference type="InterPro" id="IPR025345">
    <property type="entry name" value="DUF4249"/>
</dbReference>
<comment type="caution">
    <text evidence="1">The sequence shown here is derived from an EMBL/GenBank/DDBJ whole genome shotgun (WGS) entry which is preliminary data.</text>
</comment>
<evidence type="ECO:0000313" key="2">
    <source>
        <dbReference type="Proteomes" id="UP000261828"/>
    </source>
</evidence>
<gene>
    <name evidence="1" type="ORF">DX873_03745</name>
</gene>
<keyword evidence="2" id="KW-1185">Reference proteome</keyword>
<organism evidence="1 2">
    <name type="scientific">Flagellimonas nanhaiensis</name>
    <dbReference type="NCBI Taxonomy" id="2292706"/>
    <lineage>
        <taxon>Bacteria</taxon>
        <taxon>Pseudomonadati</taxon>
        <taxon>Bacteroidota</taxon>
        <taxon>Flavobacteriia</taxon>
        <taxon>Flavobacteriales</taxon>
        <taxon>Flavobacteriaceae</taxon>
        <taxon>Flagellimonas</taxon>
    </lineage>
</organism>
<dbReference type="RefSeq" id="WP_116183172.1">
    <property type="nucleotide sequence ID" value="NZ_QTJX01000001.1"/>
</dbReference>
<evidence type="ECO:0000313" key="1">
    <source>
        <dbReference type="EMBL" id="RDY61290.1"/>
    </source>
</evidence>
<dbReference type="Pfam" id="PF14054">
    <property type="entry name" value="DUF4249"/>
    <property type="match status" value="1"/>
</dbReference>
<dbReference type="Proteomes" id="UP000261828">
    <property type="component" value="Unassembled WGS sequence"/>
</dbReference>